<evidence type="ECO:0000313" key="7">
    <source>
        <dbReference type="EMBL" id="SCL94442.1"/>
    </source>
</evidence>
<dbReference type="EMBL" id="LT614636">
    <property type="protein sequence ID" value="SCN26076.1"/>
    <property type="molecule type" value="Genomic_DNA"/>
</dbReference>
<protein>
    <recommendedName>
        <fullName evidence="16">Ion transport domain-containing protein</fullName>
    </recommendedName>
</protein>
<keyword evidence="2 5" id="KW-0812">Transmembrane</keyword>
<dbReference type="Proteomes" id="UP000220214">
    <property type="component" value="Chromosome 10"/>
</dbReference>
<organism evidence="6 11">
    <name type="scientific">Plasmodium berghei</name>
    <dbReference type="NCBI Taxonomy" id="5821"/>
    <lineage>
        <taxon>Eukaryota</taxon>
        <taxon>Sar</taxon>
        <taxon>Alveolata</taxon>
        <taxon>Apicomplexa</taxon>
        <taxon>Aconoidasida</taxon>
        <taxon>Haemosporida</taxon>
        <taxon>Plasmodiidae</taxon>
        <taxon>Plasmodium</taxon>
        <taxon>Plasmodium (Vinckeia)</taxon>
    </lineage>
</organism>
<keyword evidence="3 5" id="KW-1133">Transmembrane helix</keyword>
<evidence type="ECO:0000313" key="6">
    <source>
        <dbReference type="EMBL" id="CXI51391.1"/>
    </source>
</evidence>
<dbReference type="Proteomes" id="UP000219974">
    <property type="component" value="Chromosome 10"/>
</dbReference>
<evidence type="ECO:0000313" key="14">
    <source>
        <dbReference type="Proteomes" id="UP000220214"/>
    </source>
</evidence>
<dbReference type="EMBL" id="LT608258">
    <property type="protein sequence ID" value="SCM16021.1"/>
    <property type="molecule type" value="Genomic_DNA"/>
</dbReference>
<proteinExistence type="predicted"/>
<dbReference type="AlphaFoldDB" id="A0A113RTF4"/>
<evidence type="ECO:0000313" key="12">
    <source>
        <dbReference type="Proteomes" id="UP000219860"/>
    </source>
</evidence>
<feature type="transmembrane region" description="Helical" evidence="5">
    <location>
        <begin position="185"/>
        <end position="206"/>
    </location>
</feature>
<dbReference type="OrthoDB" id="377302at2759"/>
<dbReference type="EMBL" id="LT160030">
    <property type="protein sequence ID" value="CXI51391.1"/>
    <property type="molecule type" value="Genomic_DNA"/>
</dbReference>
<dbReference type="OMA" id="QFFRTIT"/>
<feature type="transmembrane region" description="Helical" evidence="5">
    <location>
        <begin position="160"/>
        <end position="178"/>
    </location>
</feature>
<evidence type="ECO:0000313" key="9">
    <source>
        <dbReference type="EMBL" id="SCM17817.1"/>
    </source>
</evidence>
<dbReference type="Proteomes" id="UP000069549">
    <property type="component" value="Chromosome 10"/>
</dbReference>
<dbReference type="VEuPathDB" id="PlasmoDB:PBANKA_1014700"/>
<comment type="subcellular location">
    <subcellularLocation>
        <location evidence="1">Membrane</location>
        <topology evidence="1">Multi-pass membrane protein</topology>
    </subcellularLocation>
</comment>
<dbReference type="InterPro" id="IPR027359">
    <property type="entry name" value="Volt_channel_dom_sf"/>
</dbReference>
<evidence type="ECO:0000256" key="2">
    <source>
        <dbReference type="ARBA" id="ARBA00022692"/>
    </source>
</evidence>
<dbReference type="Gene3D" id="1.20.120.350">
    <property type="entry name" value="Voltage-gated potassium channels. Chain C"/>
    <property type="match status" value="1"/>
</dbReference>
<feature type="transmembrane region" description="Helical" evidence="5">
    <location>
        <begin position="212"/>
        <end position="233"/>
    </location>
</feature>
<dbReference type="EMBL" id="LT608274">
    <property type="protein sequence ID" value="SCM17817.1"/>
    <property type="molecule type" value="Genomic_DNA"/>
</dbReference>
<evidence type="ECO:0008006" key="16">
    <source>
        <dbReference type="Google" id="ProtNLM"/>
    </source>
</evidence>
<evidence type="ECO:0000313" key="15">
    <source>
        <dbReference type="Proteomes" id="UP000516480"/>
    </source>
</evidence>
<sequence>MDDFINDEINSTDENEPVLLEINDLIKTKWRNNRGTRNIYLNFSSVYYYRSQLPIHNNVDDLGDYNDSERDDECLLSHEKISNHINKENYDKKSFIYYFKLIFLRSKLTNYYEQVINKMKNVFTSDKKKENNFFDYSDNFQSEYLNILATRLYYSKITKYLYFFVIILNIYILMTTIFTQMMSKFAVISEIFVIIMLLIEVLLRLTTQGSRYFYHFDGLFDVIITIMCFLLLISSGDLKVFYADNTVKTKKSEIEEIISQSLTILRFSLQFFRTITLFMHCKRTEDPVEKIDFSLLNLPNDDA</sequence>
<evidence type="ECO:0000313" key="13">
    <source>
        <dbReference type="Proteomes" id="UP000219974"/>
    </source>
</evidence>
<reference evidence="6 11" key="1">
    <citation type="submission" date="2016-02" db="EMBL/GenBank/DDBJ databases">
        <authorList>
            <consortium name="Pathogen Informatics"/>
        </authorList>
    </citation>
    <scope>NUCLEOTIDE SEQUENCE [LARGE SCALE GENOMIC DNA]</scope>
    <source>
        <strain evidence="6 11">K173</strain>
        <strain evidence="7 15">NK65 ny</strain>
        <strain evidence="10 14">NK65e</strain>
        <strain evidence="8 12">SP11 Antwerpcl1</strain>
        <strain evidence="9 13">SP11 RLL</strain>
    </source>
</reference>
<evidence type="ECO:0000313" key="8">
    <source>
        <dbReference type="EMBL" id="SCM16021.1"/>
    </source>
</evidence>
<dbReference type="EMBL" id="LT608146">
    <property type="protein sequence ID" value="SCL94442.1"/>
    <property type="molecule type" value="Genomic_DNA"/>
</dbReference>
<evidence type="ECO:0000256" key="5">
    <source>
        <dbReference type="SAM" id="Phobius"/>
    </source>
</evidence>
<dbReference type="GO" id="GO:0016020">
    <property type="term" value="C:membrane"/>
    <property type="evidence" value="ECO:0007669"/>
    <property type="project" value="UniProtKB-SubCell"/>
</dbReference>
<dbReference type="PANTHER" id="PTHR38483">
    <property type="entry name" value="CHROMOSOME 1, WHOLE GENOME SHOTGUN SEQUENCE"/>
    <property type="match status" value="1"/>
</dbReference>
<dbReference type="Proteomes" id="UP000219860">
    <property type="component" value="Chromosome 10"/>
</dbReference>
<dbReference type="Proteomes" id="UP000516480">
    <property type="component" value="Chromosome 10"/>
</dbReference>
<evidence type="ECO:0000313" key="11">
    <source>
        <dbReference type="Proteomes" id="UP000069549"/>
    </source>
</evidence>
<accession>A0A113RTF4</accession>
<gene>
    <name evidence="6" type="ORF">PBK173_000239300</name>
    <name evidence="10" type="ORF">PBNK65E_000231300</name>
    <name evidence="7" type="ORF">PBNK65NY_000230400</name>
    <name evidence="8" type="ORF">PBSP11A_000230100</name>
    <name evidence="9" type="ORF">PBSP11RLL_000230200</name>
</gene>
<evidence type="ECO:0000256" key="4">
    <source>
        <dbReference type="ARBA" id="ARBA00023136"/>
    </source>
</evidence>
<evidence type="ECO:0000256" key="1">
    <source>
        <dbReference type="ARBA" id="ARBA00004141"/>
    </source>
</evidence>
<evidence type="ECO:0000256" key="3">
    <source>
        <dbReference type="ARBA" id="ARBA00022989"/>
    </source>
</evidence>
<dbReference type="PANTHER" id="PTHR38483:SF1">
    <property type="entry name" value="ION TRANSPORT DOMAIN-CONTAINING PROTEIN"/>
    <property type="match status" value="1"/>
</dbReference>
<name>A0A113RTF4_PLABE</name>
<evidence type="ECO:0000313" key="10">
    <source>
        <dbReference type="EMBL" id="SCN26076.1"/>
    </source>
</evidence>
<dbReference type="SUPFAM" id="SSF81324">
    <property type="entry name" value="Voltage-gated potassium channels"/>
    <property type="match status" value="1"/>
</dbReference>
<keyword evidence="4 5" id="KW-0472">Membrane</keyword>